<dbReference type="Proteomes" id="UP001202922">
    <property type="component" value="Unassembled WGS sequence"/>
</dbReference>
<dbReference type="EMBL" id="JAKZBV010000001">
    <property type="protein sequence ID" value="MCH6470916.1"/>
    <property type="molecule type" value="Genomic_DNA"/>
</dbReference>
<dbReference type="PANTHER" id="PTHR37507:SF2">
    <property type="entry name" value="SPORULATION PROTEIN YDCC"/>
    <property type="match status" value="1"/>
</dbReference>
<feature type="compositionally biased region" description="Low complexity" evidence="1">
    <location>
        <begin position="274"/>
        <end position="286"/>
    </location>
</feature>
<feature type="chain" id="PRO_5045135893" description="MucB/RseB N-terminal domain-containing protein" evidence="2">
    <location>
        <begin position="30"/>
        <end position="359"/>
    </location>
</feature>
<evidence type="ECO:0000313" key="3">
    <source>
        <dbReference type="EMBL" id="MCH6470916.1"/>
    </source>
</evidence>
<comment type="caution">
    <text evidence="3">The sequence shown here is derived from an EMBL/GenBank/DDBJ whole genome shotgun (WGS) entry which is preliminary data.</text>
</comment>
<dbReference type="PANTHER" id="PTHR37507">
    <property type="entry name" value="SPORULATION PROTEIN YDCC"/>
    <property type="match status" value="1"/>
</dbReference>
<keyword evidence="2" id="KW-0732">Signal</keyword>
<gene>
    <name evidence="3" type="ORF">L0M17_13180</name>
</gene>
<evidence type="ECO:0000313" key="4">
    <source>
        <dbReference type="Proteomes" id="UP001202922"/>
    </source>
</evidence>
<evidence type="ECO:0008006" key="5">
    <source>
        <dbReference type="Google" id="ProtNLM"/>
    </source>
</evidence>
<sequence length="359" mass="36824">MKRIWTRWLPAAAVPAAVAVAVLAGGASAVTPPSPSTPEQVLALVAGHTAQRFSGTIEEKTDLGLPSIPSQALGPATSSSSLGSAATVLELLTTPHTARVYADGPTKLRVQVMDQLAERDAVRNGSDAWTYDSKTNTATHLSLPSGTTAPRMPAPSMPAVTPDQLAQRFLAAAGPSTNIALGPTTTLADHTAYTLVLTPKTSDTLVASVQIAVESQTGLPLSVDVYAKGQSDPAFHTAFQKLDLNAPDASVFSFTPPAGATVKQEQLPARKTASEPTPKPTATAPHKSAEPAKSWDSVVVIPADKVPASFTGSALVKQLASPVADGRLLSSSLLNILITNDGRVIAGAVPAATLMAAAK</sequence>
<proteinExistence type="predicted"/>
<organism evidence="3 4">
    <name type="scientific">Sinomonas terrae</name>
    <dbReference type="NCBI Taxonomy" id="2908838"/>
    <lineage>
        <taxon>Bacteria</taxon>
        <taxon>Bacillati</taxon>
        <taxon>Actinomycetota</taxon>
        <taxon>Actinomycetes</taxon>
        <taxon>Micrococcales</taxon>
        <taxon>Micrococcaceae</taxon>
        <taxon>Sinomonas</taxon>
    </lineage>
</organism>
<evidence type="ECO:0000256" key="1">
    <source>
        <dbReference type="SAM" id="MobiDB-lite"/>
    </source>
</evidence>
<dbReference type="SUPFAM" id="SSF89392">
    <property type="entry name" value="Prokaryotic lipoproteins and lipoprotein localization factors"/>
    <property type="match status" value="1"/>
</dbReference>
<evidence type="ECO:0000256" key="2">
    <source>
        <dbReference type="SAM" id="SignalP"/>
    </source>
</evidence>
<reference evidence="3 4" key="1">
    <citation type="submission" date="2022-03" db="EMBL/GenBank/DDBJ databases">
        <title>Sinomonas sp. isolated from a soil.</title>
        <authorList>
            <person name="Han J."/>
            <person name="Kim D.-U."/>
        </authorList>
    </citation>
    <scope>NUCLEOTIDE SEQUENCE [LARGE SCALE GENOMIC DNA]</scope>
    <source>
        <strain evidence="3 4">5-5</strain>
    </source>
</reference>
<feature type="region of interest" description="Disordered" evidence="1">
    <location>
        <begin position="261"/>
        <end position="290"/>
    </location>
</feature>
<dbReference type="InterPro" id="IPR052944">
    <property type="entry name" value="Sporulation_related"/>
</dbReference>
<name>A0ABS9U2I9_9MICC</name>
<accession>A0ABS9U2I9</accession>
<protein>
    <recommendedName>
        <fullName evidence="5">MucB/RseB N-terminal domain-containing protein</fullName>
    </recommendedName>
</protein>
<dbReference type="Gene3D" id="2.50.20.10">
    <property type="entry name" value="Lipoprotein localisation LolA/LolB/LppX"/>
    <property type="match status" value="1"/>
</dbReference>
<feature type="signal peptide" evidence="2">
    <location>
        <begin position="1"/>
        <end position="29"/>
    </location>
</feature>
<keyword evidence="4" id="KW-1185">Reference proteome</keyword>
<dbReference type="RefSeq" id="WP_241054444.1">
    <property type="nucleotide sequence ID" value="NZ_JAKZBV010000001.1"/>
</dbReference>
<dbReference type="InterPro" id="IPR029046">
    <property type="entry name" value="LolA/LolB/LppX"/>
</dbReference>